<reference evidence="4 5" key="2">
    <citation type="submission" date="2024-07" db="EMBL/GenBank/DDBJ databases">
        <authorList>
            <person name="Akdeniz Z."/>
        </authorList>
    </citation>
    <scope>NUCLEOTIDE SEQUENCE [LARGE SCALE GENOMIC DNA]</scope>
</reference>
<dbReference type="EMBL" id="CATOUU010000302">
    <property type="protein sequence ID" value="CAI9924108.1"/>
    <property type="molecule type" value="Genomic_DNA"/>
</dbReference>
<feature type="domain" description="Flavodoxin-like fold" evidence="2">
    <location>
        <begin position="1"/>
        <end position="152"/>
    </location>
</feature>
<evidence type="ECO:0000256" key="1">
    <source>
        <dbReference type="ARBA" id="ARBA00023002"/>
    </source>
</evidence>
<dbReference type="Proteomes" id="UP001642409">
    <property type="component" value="Unassembled WGS sequence"/>
</dbReference>
<dbReference type="GO" id="GO:0009055">
    <property type="term" value="F:electron transfer activity"/>
    <property type="evidence" value="ECO:0007669"/>
    <property type="project" value="TreeGrafter"/>
</dbReference>
<dbReference type="InterPro" id="IPR003680">
    <property type="entry name" value="Flavodoxin_fold"/>
</dbReference>
<dbReference type="Pfam" id="PF02525">
    <property type="entry name" value="Flavodoxin_2"/>
    <property type="match status" value="1"/>
</dbReference>
<dbReference type="GO" id="GO:0010181">
    <property type="term" value="F:FMN binding"/>
    <property type="evidence" value="ECO:0007669"/>
    <property type="project" value="TreeGrafter"/>
</dbReference>
<reference evidence="3" key="1">
    <citation type="submission" date="2023-06" db="EMBL/GenBank/DDBJ databases">
        <authorList>
            <person name="Kurt Z."/>
        </authorList>
    </citation>
    <scope>NUCLEOTIDE SEQUENCE</scope>
</reference>
<gene>
    <name evidence="3" type="ORF">HINF_LOCUS11753</name>
    <name evidence="4" type="ORF">HINF_LOCUS29121</name>
</gene>
<dbReference type="InterPro" id="IPR046980">
    <property type="entry name" value="KefG/KefF"/>
</dbReference>
<name>A0AA86NRR0_9EUKA</name>
<keyword evidence="1" id="KW-0560">Oxidoreductase</keyword>
<protein>
    <submittedName>
        <fullName evidence="3">NADPH oxidoreductase</fullName>
    </submittedName>
    <submittedName>
        <fullName evidence="4">NADPH_oxidoreductase</fullName>
    </submittedName>
</protein>
<dbReference type="GO" id="GO:0003955">
    <property type="term" value="F:NAD(P)H dehydrogenase (quinone) activity"/>
    <property type="evidence" value="ECO:0007669"/>
    <property type="project" value="TreeGrafter"/>
</dbReference>
<dbReference type="InterPro" id="IPR029039">
    <property type="entry name" value="Flavoprotein-like_sf"/>
</dbReference>
<dbReference type="PANTHER" id="PTHR47307">
    <property type="entry name" value="GLUTATHIONE-REGULATED POTASSIUM-EFFLUX SYSTEM ANCILLARY PROTEIN KEFG"/>
    <property type="match status" value="1"/>
</dbReference>
<sequence>MKTLVIVFHPDPKRSHRNSALLDHINKLSNTTIRTISSFDIDVKMEQELILCFERIIFQFPLFWYSVPACGKSYIDQVFTNEFSKCGLGERTTVLKGKHMKMVYTTGGPKSFYTQPMIVTQSWQMFAEYLGMIWEDPFVLYGGQDENLADQYSEQLAT</sequence>
<evidence type="ECO:0000313" key="3">
    <source>
        <dbReference type="EMBL" id="CAI9924108.1"/>
    </source>
</evidence>
<comment type="caution">
    <text evidence="3">The sequence shown here is derived from an EMBL/GenBank/DDBJ whole genome shotgun (WGS) entry which is preliminary data.</text>
</comment>
<dbReference type="EMBL" id="CAXDID020000093">
    <property type="protein sequence ID" value="CAL6023411.1"/>
    <property type="molecule type" value="Genomic_DNA"/>
</dbReference>
<dbReference type="AlphaFoldDB" id="A0AA86NRR0"/>
<keyword evidence="5" id="KW-1185">Reference proteome</keyword>
<dbReference type="Gene3D" id="3.40.50.360">
    <property type="match status" value="1"/>
</dbReference>
<evidence type="ECO:0000313" key="5">
    <source>
        <dbReference type="Proteomes" id="UP001642409"/>
    </source>
</evidence>
<dbReference type="PANTHER" id="PTHR47307:SF1">
    <property type="entry name" value="GLUTATHIONE-REGULATED POTASSIUM-EFFLUX SYSTEM ANCILLARY PROTEIN KEFG"/>
    <property type="match status" value="1"/>
</dbReference>
<accession>A0AA86NRR0</accession>
<organism evidence="3">
    <name type="scientific">Hexamita inflata</name>
    <dbReference type="NCBI Taxonomy" id="28002"/>
    <lineage>
        <taxon>Eukaryota</taxon>
        <taxon>Metamonada</taxon>
        <taxon>Diplomonadida</taxon>
        <taxon>Hexamitidae</taxon>
        <taxon>Hexamitinae</taxon>
        <taxon>Hexamita</taxon>
    </lineage>
</organism>
<evidence type="ECO:0000259" key="2">
    <source>
        <dbReference type="Pfam" id="PF02525"/>
    </source>
</evidence>
<proteinExistence type="predicted"/>
<dbReference type="SUPFAM" id="SSF52218">
    <property type="entry name" value="Flavoproteins"/>
    <property type="match status" value="1"/>
</dbReference>
<evidence type="ECO:0000313" key="4">
    <source>
        <dbReference type="EMBL" id="CAL6023411.1"/>
    </source>
</evidence>